<dbReference type="PROSITE" id="PS00761">
    <property type="entry name" value="SPASE_I_3"/>
    <property type="match status" value="1"/>
</dbReference>
<organism evidence="10 11">
    <name type="scientific">Qipengyuania algicida</name>
    <dbReference type="NCBI Taxonomy" id="1836209"/>
    <lineage>
        <taxon>Bacteria</taxon>
        <taxon>Pseudomonadati</taxon>
        <taxon>Pseudomonadota</taxon>
        <taxon>Alphaproteobacteria</taxon>
        <taxon>Sphingomonadales</taxon>
        <taxon>Erythrobacteraceae</taxon>
        <taxon>Qipengyuania</taxon>
    </lineage>
</organism>
<dbReference type="GO" id="GO:0009003">
    <property type="term" value="F:signal peptidase activity"/>
    <property type="evidence" value="ECO:0007669"/>
    <property type="project" value="UniProtKB-EC"/>
</dbReference>
<dbReference type="InterPro" id="IPR019758">
    <property type="entry name" value="Pept_S26A_signal_pept_1_CS"/>
</dbReference>
<feature type="compositionally biased region" description="Basic and acidic residues" evidence="8">
    <location>
        <begin position="13"/>
        <end position="23"/>
    </location>
</feature>
<feature type="active site" evidence="6">
    <location>
        <position position="123"/>
    </location>
</feature>
<dbReference type="EMBL" id="WTYA01000001">
    <property type="protein sequence ID" value="MXP27229.1"/>
    <property type="molecule type" value="Genomic_DNA"/>
</dbReference>
<evidence type="ECO:0000313" key="11">
    <source>
        <dbReference type="Proteomes" id="UP000439780"/>
    </source>
</evidence>
<dbReference type="GO" id="GO:0006465">
    <property type="term" value="P:signal peptide processing"/>
    <property type="evidence" value="ECO:0007669"/>
    <property type="project" value="InterPro"/>
</dbReference>
<keyword evidence="11" id="KW-1185">Reference proteome</keyword>
<dbReference type="InterPro" id="IPR019757">
    <property type="entry name" value="Pept_S26A_signal_pept_1_Lys-AS"/>
</dbReference>
<keyword evidence="7" id="KW-0472">Membrane</keyword>
<evidence type="ECO:0000259" key="9">
    <source>
        <dbReference type="Pfam" id="PF10502"/>
    </source>
</evidence>
<dbReference type="InterPro" id="IPR019533">
    <property type="entry name" value="Peptidase_S26"/>
</dbReference>
<evidence type="ECO:0000256" key="8">
    <source>
        <dbReference type="SAM" id="MobiDB-lite"/>
    </source>
</evidence>
<evidence type="ECO:0000256" key="3">
    <source>
        <dbReference type="ARBA" id="ARBA00013208"/>
    </source>
</evidence>
<dbReference type="NCBIfam" id="TIGR02227">
    <property type="entry name" value="sigpep_I_bact"/>
    <property type="match status" value="1"/>
</dbReference>
<comment type="caution">
    <text evidence="10">The sequence shown here is derived from an EMBL/GenBank/DDBJ whole genome shotgun (WGS) entry which is preliminary data.</text>
</comment>
<dbReference type="OrthoDB" id="9815782at2"/>
<dbReference type="Gene3D" id="2.10.109.10">
    <property type="entry name" value="Umud Fragment, subunit A"/>
    <property type="match status" value="1"/>
</dbReference>
<feature type="active site" evidence="6">
    <location>
        <position position="62"/>
    </location>
</feature>
<dbReference type="GO" id="GO:0016020">
    <property type="term" value="C:membrane"/>
    <property type="evidence" value="ECO:0007669"/>
    <property type="project" value="UniProtKB-SubCell"/>
</dbReference>
<dbReference type="InterPro" id="IPR000223">
    <property type="entry name" value="Pept_S26A_signal_pept_1"/>
</dbReference>
<feature type="region of interest" description="Disordered" evidence="8">
    <location>
        <begin position="1"/>
        <end position="23"/>
    </location>
</feature>
<dbReference type="CDD" id="cd06530">
    <property type="entry name" value="S26_SPase_I"/>
    <property type="match status" value="1"/>
</dbReference>
<proteinExistence type="inferred from homology"/>
<comment type="similarity">
    <text evidence="2 7">Belongs to the peptidase S26 family.</text>
</comment>
<keyword evidence="7" id="KW-0645">Protease</keyword>
<dbReference type="Proteomes" id="UP000439780">
    <property type="component" value="Unassembled WGS sequence"/>
</dbReference>
<evidence type="ECO:0000313" key="10">
    <source>
        <dbReference type="EMBL" id="MXP27229.1"/>
    </source>
</evidence>
<reference evidence="10 11" key="1">
    <citation type="submission" date="2019-12" db="EMBL/GenBank/DDBJ databases">
        <title>Genomic-based taxomic classification of the family Erythrobacteraceae.</title>
        <authorList>
            <person name="Xu L."/>
        </authorList>
    </citation>
    <scope>NUCLEOTIDE SEQUENCE [LARGE SCALE GENOMIC DNA]</scope>
    <source>
        <strain evidence="10 11">KEMB 9005-328</strain>
    </source>
</reference>
<dbReference type="PRINTS" id="PR00727">
    <property type="entry name" value="LEADERPTASE"/>
</dbReference>
<sequence length="306" mass="33629">MNSETSKLSKTAHTKDTPAKNSNEAKKPVNWFAEIRGLLLMLLAVLAFHSFVAKPFYIPSESMMPNLLVGDRLVVSKYPYGYNWSSLSFHPLPRSTWRLFPGTPQYGDIVIPIPPNDKEDYIKRVVALPGDTIAVKNDQIILNGKPVPQQVEPPIEIPVDLNEPCDEYQYPGMKVTKPDGTQVCRMPVVRETMPNGASYLVITHSATPLDFPQITVPKGSVFVMGDNRDHSADSRVPIEGKGLGGPVPLSNISGRAEFITFSLDGSTNWNPISWFTSLRPGRAFTSLRPAIVPQPKPVVGQAAPAN</sequence>
<evidence type="ECO:0000256" key="1">
    <source>
        <dbReference type="ARBA" id="ARBA00000677"/>
    </source>
</evidence>
<dbReference type="PROSITE" id="PS00760">
    <property type="entry name" value="SPASE_I_2"/>
    <property type="match status" value="1"/>
</dbReference>
<dbReference type="InterPro" id="IPR036286">
    <property type="entry name" value="LexA/Signal_pep-like_sf"/>
</dbReference>
<keyword evidence="7" id="KW-0812">Transmembrane</keyword>
<dbReference type="Pfam" id="PF10502">
    <property type="entry name" value="Peptidase_S26"/>
    <property type="match status" value="1"/>
</dbReference>
<dbReference type="AlphaFoldDB" id="A0A845ACW3"/>
<dbReference type="SUPFAM" id="SSF51306">
    <property type="entry name" value="LexA/Signal peptidase"/>
    <property type="match status" value="1"/>
</dbReference>
<name>A0A845ACW3_9SPHN</name>
<keyword evidence="5 7" id="KW-0378">Hydrolase</keyword>
<gene>
    <name evidence="10" type="primary">lepB</name>
    <name evidence="10" type="ORF">GRI58_00135</name>
</gene>
<feature type="transmembrane region" description="Helical" evidence="7">
    <location>
        <begin position="37"/>
        <end position="57"/>
    </location>
</feature>
<evidence type="ECO:0000256" key="5">
    <source>
        <dbReference type="ARBA" id="ARBA00022801"/>
    </source>
</evidence>
<evidence type="ECO:0000256" key="4">
    <source>
        <dbReference type="ARBA" id="ARBA00019232"/>
    </source>
</evidence>
<feature type="compositionally biased region" description="Polar residues" evidence="8">
    <location>
        <begin position="1"/>
        <end position="11"/>
    </location>
</feature>
<evidence type="ECO:0000256" key="7">
    <source>
        <dbReference type="RuleBase" id="RU362042"/>
    </source>
</evidence>
<keyword evidence="7" id="KW-1133">Transmembrane helix</keyword>
<accession>A0A845ACW3</accession>
<comment type="subcellular location">
    <subcellularLocation>
        <location evidence="7">Membrane</location>
        <topology evidence="7">Single-pass type II membrane protein</topology>
    </subcellularLocation>
</comment>
<evidence type="ECO:0000256" key="6">
    <source>
        <dbReference type="PIRSR" id="PIRSR600223-1"/>
    </source>
</evidence>
<dbReference type="EC" id="3.4.21.89" evidence="3 7"/>
<dbReference type="GO" id="GO:0004252">
    <property type="term" value="F:serine-type endopeptidase activity"/>
    <property type="evidence" value="ECO:0007669"/>
    <property type="project" value="InterPro"/>
</dbReference>
<dbReference type="PANTHER" id="PTHR43390">
    <property type="entry name" value="SIGNAL PEPTIDASE I"/>
    <property type="match status" value="1"/>
</dbReference>
<comment type="catalytic activity">
    <reaction evidence="1 7">
        <text>Cleavage of hydrophobic, N-terminal signal or leader sequences from secreted and periplasmic proteins.</text>
        <dbReference type="EC" id="3.4.21.89"/>
    </reaction>
</comment>
<dbReference type="RefSeq" id="WP_160751544.1">
    <property type="nucleotide sequence ID" value="NZ_WTYA01000001.1"/>
</dbReference>
<dbReference type="PANTHER" id="PTHR43390:SF1">
    <property type="entry name" value="CHLOROPLAST PROCESSING PEPTIDASE"/>
    <property type="match status" value="1"/>
</dbReference>
<feature type="domain" description="Peptidase S26" evidence="9">
    <location>
        <begin position="38"/>
        <end position="260"/>
    </location>
</feature>
<evidence type="ECO:0000256" key="2">
    <source>
        <dbReference type="ARBA" id="ARBA00009370"/>
    </source>
</evidence>
<protein>
    <recommendedName>
        <fullName evidence="4 7">Signal peptidase I</fullName>
        <ecNumber evidence="3 7">3.4.21.89</ecNumber>
    </recommendedName>
</protein>